<dbReference type="Gene3D" id="1.25.40.20">
    <property type="entry name" value="Ankyrin repeat-containing domain"/>
    <property type="match status" value="1"/>
</dbReference>
<sequence>SETIIDSDKDEYSYDATDSDLETTKDTEIKTALYFAVENEKIEILKLLLNNEKIDANIPCEYNESYDLRTYRTSRVGRQNKEIKTPFYLAVEYKNVEIINLLLTKSKIDINKEYSKNESIVKYIEKDNNEDDDNNIESYLTIKDDEGGIHLRSIILAYAFCLNVKDIFD</sequence>
<protein>
    <recommendedName>
        <fullName evidence="3">Ankyrin</fullName>
    </recommendedName>
</protein>
<dbReference type="SMART" id="SM00248">
    <property type="entry name" value="ANK"/>
    <property type="match status" value="2"/>
</dbReference>
<dbReference type="EMBL" id="JAPFFF010000481">
    <property type="protein sequence ID" value="KAK8834174.1"/>
    <property type="molecule type" value="Genomic_DNA"/>
</dbReference>
<gene>
    <name evidence="1" type="ORF">M9Y10_033238</name>
</gene>
<feature type="non-terminal residue" evidence="1">
    <location>
        <position position="1"/>
    </location>
</feature>
<dbReference type="InterPro" id="IPR002110">
    <property type="entry name" value="Ankyrin_rpt"/>
</dbReference>
<name>A0ABR2GJT5_9EUKA</name>
<organism evidence="1 2">
    <name type="scientific">Tritrichomonas musculus</name>
    <dbReference type="NCBI Taxonomy" id="1915356"/>
    <lineage>
        <taxon>Eukaryota</taxon>
        <taxon>Metamonada</taxon>
        <taxon>Parabasalia</taxon>
        <taxon>Tritrichomonadida</taxon>
        <taxon>Tritrichomonadidae</taxon>
        <taxon>Tritrichomonas</taxon>
    </lineage>
</organism>
<evidence type="ECO:0008006" key="3">
    <source>
        <dbReference type="Google" id="ProtNLM"/>
    </source>
</evidence>
<evidence type="ECO:0000313" key="2">
    <source>
        <dbReference type="Proteomes" id="UP001470230"/>
    </source>
</evidence>
<keyword evidence="2" id="KW-1185">Reference proteome</keyword>
<dbReference type="Pfam" id="PF12796">
    <property type="entry name" value="Ank_2"/>
    <property type="match status" value="1"/>
</dbReference>
<accession>A0ABR2GJT5</accession>
<comment type="caution">
    <text evidence="1">The sequence shown here is derived from an EMBL/GenBank/DDBJ whole genome shotgun (WGS) entry which is preliminary data.</text>
</comment>
<evidence type="ECO:0000313" key="1">
    <source>
        <dbReference type="EMBL" id="KAK8834174.1"/>
    </source>
</evidence>
<reference evidence="1 2" key="1">
    <citation type="submission" date="2024-04" db="EMBL/GenBank/DDBJ databases">
        <title>Tritrichomonas musculus Genome.</title>
        <authorList>
            <person name="Alves-Ferreira E."/>
            <person name="Grigg M."/>
            <person name="Lorenzi H."/>
            <person name="Galac M."/>
        </authorList>
    </citation>
    <scope>NUCLEOTIDE SEQUENCE [LARGE SCALE GENOMIC DNA]</scope>
    <source>
        <strain evidence="1 2">EAF2021</strain>
    </source>
</reference>
<dbReference type="SUPFAM" id="SSF48403">
    <property type="entry name" value="Ankyrin repeat"/>
    <property type="match status" value="1"/>
</dbReference>
<proteinExistence type="predicted"/>
<dbReference type="Proteomes" id="UP001470230">
    <property type="component" value="Unassembled WGS sequence"/>
</dbReference>
<dbReference type="InterPro" id="IPR036770">
    <property type="entry name" value="Ankyrin_rpt-contain_sf"/>
</dbReference>